<evidence type="ECO:0000256" key="1">
    <source>
        <dbReference type="SAM" id="SignalP"/>
    </source>
</evidence>
<accession>A0AA92IDP3</accession>
<protein>
    <submittedName>
        <fullName evidence="2">Uncharacterized protein</fullName>
    </submittedName>
</protein>
<gene>
    <name evidence="2" type="ORF">E7Z57_07385</name>
</gene>
<feature type="chain" id="PRO_5041708911" evidence="1">
    <location>
        <begin position="19"/>
        <end position="92"/>
    </location>
</feature>
<organism evidence="2 3">
    <name type="scientific">Ralstonia solanacearum</name>
    <name type="common">Pseudomonas solanacearum</name>
    <dbReference type="NCBI Taxonomy" id="305"/>
    <lineage>
        <taxon>Bacteria</taxon>
        <taxon>Pseudomonadati</taxon>
        <taxon>Pseudomonadota</taxon>
        <taxon>Betaproteobacteria</taxon>
        <taxon>Burkholderiales</taxon>
        <taxon>Burkholderiaceae</taxon>
        <taxon>Ralstonia</taxon>
        <taxon>Ralstonia solanacearum species complex</taxon>
    </lineage>
</organism>
<dbReference type="AlphaFoldDB" id="A0AA92IDP3"/>
<evidence type="ECO:0000313" key="3">
    <source>
        <dbReference type="Proteomes" id="UP000310553"/>
    </source>
</evidence>
<reference evidence="2 3" key="1">
    <citation type="submission" date="2019-04" db="EMBL/GenBank/DDBJ databases">
        <title>Complete Genome of UW386 and Higher Quality Genome of UW700.</title>
        <authorList>
            <person name="Jacobs J."/>
            <person name="Perez A."/>
            <person name="Steidl O."/>
            <person name="Allen C."/>
        </authorList>
    </citation>
    <scope>NUCLEOTIDE SEQUENCE [LARGE SCALE GENOMIC DNA]</scope>
    <source>
        <strain evidence="2 3">UW386</strain>
    </source>
</reference>
<dbReference type="Proteomes" id="UP000310553">
    <property type="component" value="Chromosome"/>
</dbReference>
<feature type="signal peptide" evidence="1">
    <location>
        <begin position="1"/>
        <end position="18"/>
    </location>
</feature>
<sequence>MKRLIAVSAVTIITSANAYTVTTTTTTTTSANGTVNSQTTRSAPYDAARCATLRADLNIYTQELPRTAGKVEIDRVRALIMTIQQELADRGC</sequence>
<dbReference type="EMBL" id="CP039339">
    <property type="protein sequence ID" value="QCX48945.1"/>
    <property type="molecule type" value="Genomic_DNA"/>
</dbReference>
<proteinExistence type="predicted"/>
<keyword evidence="1" id="KW-0732">Signal</keyword>
<evidence type="ECO:0000313" key="2">
    <source>
        <dbReference type="EMBL" id="QCX48945.1"/>
    </source>
</evidence>
<name>A0AA92IDP3_RALSL</name>